<comment type="caution">
    <text evidence="1">The sequence shown here is derived from an EMBL/GenBank/DDBJ whole genome shotgun (WGS) entry which is preliminary data.</text>
</comment>
<sequence>MKVQTDQSAVSCCCGHGQSLPGAQAPGSPLWGLVPQTISLPQLAQGNPDSGFQKFPIPKPNQSWTSPLRGRISLLECKPLEKGACPIQSAFLLPFLEQQFCPAPVLLASSENPLGDSAVLGEVTQPVGNSGHLPSVALMWSKKSLKSRIFVVEVGIGKGWRV</sequence>
<organism evidence="1 2">
    <name type="scientific">Phyllostomus discolor</name>
    <name type="common">pale spear-nosed bat</name>
    <dbReference type="NCBI Taxonomy" id="89673"/>
    <lineage>
        <taxon>Eukaryota</taxon>
        <taxon>Metazoa</taxon>
        <taxon>Chordata</taxon>
        <taxon>Craniata</taxon>
        <taxon>Vertebrata</taxon>
        <taxon>Euteleostomi</taxon>
        <taxon>Mammalia</taxon>
        <taxon>Eutheria</taxon>
        <taxon>Laurasiatheria</taxon>
        <taxon>Chiroptera</taxon>
        <taxon>Yangochiroptera</taxon>
        <taxon>Phyllostomidae</taxon>
        <taxon>Phyllostominae</taxon>
        <taxon>Phyllostomus</taxon>
    </lineage>
</organism>
<proteinExistence type="predicted"/>
<protein>
    <submittedName>
        <fullName evidence="1">Uncharacterized protein</fullName>
    </submittedName>
</protein>
<reference evidence="1 2" key="1">
    <citation type="journal article" date="2020" name="Nature">
        <title>Six reference-quality genomes reveal evolution of bat adaptations.</title>
        <authorList>
            <person name="Jebb D."/>
            <person name="Huang Z."/>
            <person name="Pippel M."/>
            <person name="Hughes G.M."/>
            <person name="Lavrichenko K."/>
            <person name="Devanna P."/>
            <person name="Winkler S."/>
            <person name="Jermiin L.S."/>
            <person name="Skirmuntt E.C."/>
            <person name="Katzourakis A."/>
            <person name="Burkitt-Gray L."/>
            <person name="Ray D.A."/>
            <person name="Sullivan K.A.M."/>
            <person name="Roscito J.G."/>
            <person name="Kirilenko B.M."/>
            <person name="Davalos L.M."/>
            <person name="Corthals A.P."/>
            <person name="Power M.L."/>
            <person name="Jones G."/>
            <person name="Ransome R.D."/>
            <person name="Dechmann D.K.N."/>
            <person name="Locatelli A.G."/>
            <person name="Puechmaille S.J."/>
            <person name="Fedrigo O."/>
            <person name="Jarvis E.D."/>
            <person name="Hiller M."/>
            <person name="Vernes S.C."/>
            <person name="Myers E.W."/>
            <person name="Teeling E.C."/>
        </authorList>
    </citation>
    <scope>NUCLEOTIDE SEQUENCE [LARGE SCALE GENOMIC DNA]</scope>
    <source>
        <strain evidence="1">Bat1K_MPI-CBG_1</strain>
    </source>
</reference>
<dbReference type="Proteomes" id="UP000664940">
    <property type="component" value="Unassembled WGS sequence"/>
</dbReference>
<dbReference type="AlphaFoldDB" id="A0A833YWS1"/>
<accession>A0A833YWS1</accession>
<gene>
    <name evidence="1" type="ORF">HJG60_008906</name>
</gene>
<name>A0A833YWS1_9CHIR</name>
<dbReference type="EMBL" id="JABVXQ010000013">
    <property type="protein sequence ID" value="KAF6081929.1"/>
    <property type="molecule type" value="Genomic_DNA"/>
</dbReference>
<evidence type="ECO:0000313" key="1">
    <source>
        <dbReference type="EMBL" id="KAF6081929.1"/>
    </source>
</evidence>
<evidence type="ECO:0000313" key="2">
    <source>
        <dbReference type="Proteomes" id="UP000664940"/>
    </source>
</evidence>